<comment type="caution">
    <text evidence="2">The sequence shown here is derived from an EMBL/GenBank/DDBJ whole genome shotgun (WGS) entry which is preliminary data.</text>
</comment>
<name>A0A5C5XN06_9PLAN</name>
<keyword evidence="1" id="KW-0472">Membrane</keyword>
<reference evidence="2 3" key="1">
    <citation type="submission" date="2019-02" db="EMBL/GenBank/DDBJ databases">
        <title>Deep-cultivation of Planctomycetes and their phenomic and genomic characterization uncovers novel biology.</title>
        <authorList>
            <person name="Wiegand S."/>
            <person name="Jogler M."/>
            <person name="Boedeker C."/>
            <person name="Pinto D."/>
            <person name="Vollmers J."/>
            <person name="Rivas-Marin E."/>
            <person name="Kohn T."/>
            <person name="Peeters S.H."/>
            <person name="Heuer A."/>
            <person name="Rast P."/>
            <person name="Oberbeckmann S."/>
            <person name="Bunk B."/>
            <person name="Jeske O."/>
            <person name="Meyerdierks A."/>
            <person name="Storesund J.E."/>
            <person name="Kallscheuer N."/>
            <person name="Luecker S."/>
            <person name="Lage O.M."/>
            <person name="Pohl T."/>
            <person name="Merkel B.J."/>
            <person name="Hornburger P."/>
            <person name="Mueller R.-W."/>
            <person name="Bruemmer F."/>
            <person name="Labrenz M."/>
            <person name="Spormann A.M."/>
            <person name="Op Den Camp H."/>
            <person name="Overmann J."/>
            <person name="Amann R."/>
            <person name="Jetten M.S.M."/>
            <person name="Mascher T."/>
            <person name="Medema M.H."/>
            <person name="Devos D.P."/>
            <person name="Kaster A.-K."/>
            <person name="Ovreas L."/>
            <person name="Rohde M."/>
            <person name="Galperin M.Y."/>
            <person name="Jogler C."/>
        </authorList>
    </citation>
    <scope>NUCLEOTIDE SEQUENCE [LARGE SCALE GENOMIC DNA]</scope>
    <source>
        <strain evidence="2 3">Pan54</strain>
    </source>
</reference>
<evidence type="ECO:0000256" key="1">
    <source>
        <dbReference type="SAM" id="Phobius"/>
    </source>
</evidence>
<organism evidence="2 3">
    <name type="scientific">Rubinisphaera italica</name>
    <dbReference type="NCBI Taxonomy" id="2527969"/>
    <lineage>
        <taxon>Bacteria</taxon>
        <taxon>Pseudomonadati</taxon>
        <taxon>Planctomycetota</taxon>
        <taxon>Planctomycetia</taxon>
        <taxon>Planctomycetales</taxon>
        <taxon>Planctomycetaceae</taxon>
        <taxon>Rubinisphaera</taxon>
    </lineage>
</organism>
<dbReference type="RefSeq" id="WP_146505637.1">
    <property type="nucleotide sequence ID" value="NZ_SJPG01000001.1"/>
</dbReference>
<feature type="transmembrane region" description="Helical" evidence="1">
    <location>
        <begin position="35"/>
        <end position="56"/>
    </location>
</feature>
<dbReference type="AlphaFoldDB" id="A0A5C5XN06"/>
<proteinExistence type="predicted"/>
<evidence type="ECO:0000313" key="2">
    <source>
        <dbReference type="EMBL" id="TWT63861.1"/>
    </source>
</evidence>
<keyword evidence="3" id="KW-1185">Reference proteome</keyword>
<keyword evidence="1" id="KW-0812">Transmembrane</keyword>
<gene>
    <name evidence="2" type="ORF">Pan54_46200</name>
</gene>
<evidence type="ECO:0000313" key="3">
    <source>
        <dbReference type="Proteomes" id="UP000316095"/>
    </source>
</evidence>
<protein>
    <submittedName>
        <fullName evidence="2">Uncharacterized protein</fullName>
    </submittedName>
</protein>
<keyword evidence="1" id="KW-1133">Transmembrane helix</keyword>
<dbReference type="OrthoDB" id="290340at2"/>
<dbReference type="Proteomes" id="UP000316095">
    <property type="component" value="Unassembled WGS sequence"/>
</dbReference>
<feature type="transmembrane region" description="Helical" evidence="1">
    <location>
        <begin position="6"/>
        <end position="23"/>
    </location>
</feature>
<dbReference type="EMBL" id="SJPG01000001">
    <property type="protein sequence ID" value="TWT63861.1"/>
    <property type="molecule type" value="Genomic_DNA"/>
</dbReference>
<accession>A0A5C5XN06</accession>
<sequence>MSIPVLFYIFPMTAVISLVYSASRFEDTSAILRKAVRLFVQITVFLLGVLLLLYMLTVNL</sequence>